<accession>A0A803KTK1</accession>
<evidence type="ECO:0000256" key="1">
    <source>
        <dbReference type="SAM" id="MobiDB-lite"/>
    </source>
</evidence>
<evidence type="ECO:0000313" key="3">
    <source>
        <dbReference type="Proteomes" id="UP000596660"/>
    </source>
</evidence>
<dbReference type="PANTHER" id="PTHR14000:SF1">
    <property type="entry name" value="HISTONE H2A DEUBIQUITINASE (DUF3755)"/>
    <property type="match status" value="1"/>
</dbReference>
<reference evidence="2" key="2">
    <citation type="submission" date="2021-03" db="UniProtKB">
        <authorList>
            <consortium name="EnsemblPlants"/>
        </authorList>
    </citation>
    <scope>IDENTIFICATION</scope>
</reference>
<keyword evidence="3" id="KW-1185">Reference proteome</keyword>
<dbReference type="PANTHER" id="PTHR14000">
    <property type="entry name" value="FINGER CCCH DOMAIN PROTEIN, PUTATIVE (DUF3755)-RELATED"/>
    <property type="match status" value="1"/>
</dbReference>
<dbReference type="EnsemblPlants" id="AUR62002359-RA">
    <property type="protein sequence ID" value="AUR62002359-RA:cds"/>
    <property type="gene ID" value="AUR62002359"/>
</dbReference>
<dbReference type="Proteomes" id="UP000596660">
    <property type="component" value="Unplaced"/>
</dbReference>
<dbReference type="InterPro" id="IPR022228">
    <property type="entry name" value="DUF3755"/>
</dbReference>
<dbReference type="Gramene" id="AUR62002359-RA">
    <property type="protein sequence ID" value="AUR62002359-RA:cds"/>
    <property type="gene ID" value="AUR62002359"/>
</dbReference>
<evidence type="ECO:0000313" key="2">
    <source>
        <dbReference type="EnsemblPlants" id="AUR62002359-RA:cds"/>
    </source>
</evidence>
<feature type="compositionally biased region" description="Polar residues" evidence="1">
    <location>
        <begin position="74"/>
        <end position="83"/>
    </location>
</feature>
<dbReference type="AlphaFoldDB" id="A0A803KTK1"/>
<dbReference type="Pfam" id="PF12579">
    <property type="entry name" value="DUF3755"/>
    <property type="match status" value="1"/>
</dbReference>
<sequence length="195" mass="21389">MAASANPSGNQHHQEQSSFNGGGPAASTSNEAVNPLYASVSSIIRYAKVAMDLPNKTVRDVALRARWMNEKVTESSSKSSQLHASRPGGHTYPVPAVPLDDEDGISYKAIGGHVGELLEQNKQFFQQISANFSSYQIQENISLFRQAYDNIKKLLNNNGNVDDTPEIMRQMPQLPVKLNEELTMAIIPASNHSKH</sequence>
<feature type="compositionally biased region" description="Polar residues" evidence="1">
    <location>
        <begin position="1"/>
        <end position="19"/>
    </location>
</feature>
<reference evidence="2" key="1">
    <citation type="journal article" date="2017" name="Nature">
        <title>The genome of Chenopodium quinoa.</title>
        <authorList>
            <person name="Jarvis D.E."/>
            <person name="Ho Y.S."/>
            <person name="Lightfoot D.J."/>
            <person name="Schmoeckel S.M."/>
            <person name="Li B."/>
            <person name="Borm T.J.A."/>
            <person name="Ohyanagi H."/>
            <person name="Mineta K."/>
            <person name="Michell C.T."/>
            <person name="Saber N."/>
            <person name="Kharbatia N.M."/>
            <person name="Rupper R.R."/>
            <person name="Sharp A.R."/>
            <person name="Dally N."/>
            <person name="Boughton B.A."/>
            <person name="Woo Y.H."/>
            <person name="Gao G."/>
            <person name="Schijlen E.G.W.M."/>
            <person name="Guo X."/>
            <person name="Momin A.A."/>
            <person name="Negrao S."/>
            <person name="Al-Babili S."/>
            <person name="Gehring C."/>
            <person name="Roessner U."/>
            <person name="Jung C."/>
            <person name="Murphy K."/>
            <person name="Arold S.T."/>
            <person name="Gojobori T."/>
            <person name="van der Linden C.G."/>
            <person name="van Loo E.N."/>
            <person name="Jellen E.N."/>
            <person name="Maughan P.J."/>
            <person name="Tester M."/>
        </authorList>
    </citation>
    <scope>NUCLEOTIDE SEQUENCE [LARGE SCALE GENOMIC DNA]</scope>
    <source>
        <strain evidence="2">cv. PI 614886</strain>
    </source>
</reference>
<protein>
    <submittedName>
        <fullName evidence="2">Uncharacterized protein</fullName>
    </submittedName>
</protein>
<feature type="region of interest" description="Disordered" evidence="1">
    <location>
        <begin position="72"/>
        <end position="95"/>
    </location>
</feature>
<name>A0A803KTK1_CHEQI</name>
<dbReference type="OMA" id="HASHQMK"/>
<feature type="region of interest" description="Disordered" evidence="1">
    <location>
        <begin position="1"/>
        <end position="28"/>
    </location>
</feature>
<organism evidence="2 3">
    <name type="scientific">Chenopodium quinoa</name>
    <name type="common">Quinoa</name>
    <dbReference type="NCBI Taxonomy" id="63459"/>
    <lineage>
        <taxon>Eukaryota</taxon>
        <taxon>Viridiplantae</taxon>
        <taxon>Streptophyta</taxon>
        <taxon>Embryophyta</taxon>
        <taxon>Tracheophyta</taxon>
        <taxon>Spermatophyta</taxon>
        <taxon>Magnoliopsida</taxon>
        <taxon>eudicotyledons</taxon>
        <taxon>Gunneridae</taxon>
        <taxon>Pentapetalae</taxon>
        <taxon>Caryophyllales</taxon>
        <taxon>Chenopodiaceae</taxon>
        <taxon>Chenopodioideae</taxon>
        <taxon>Atripliceae</taxon>
        <taxon>Chenopodium</taxon>
    </lineage>
</organism>
<proteinExistence type="predicted"/>